<keyword evidence="4 8" id="KW-0479">Metal-binding</keyword>
<dbReference type="NCBIfam" id="NF000801">
    <property type="entry name" value="PRK00055.1-3"/>
    <property type="match status" value="1"/>
</dbReference>
<dbReference type="EC" id="3.1.26.11" evidence="8"/>
<evidence type="ECO:0000256" key="5">
    <source>
        <dbReference type="ARBA" id="ARBA00022759"/>
    </source>
</evidence>
<feature type="binding site" evidence="8">
    <location>
        <position position="140"/>
    </location>
    <ligand>
        <name>Zn(2+)</name>
        <dbReference type="ChEBI" id="CHEBI:29105"/>
        <label>1</label>
        <note>catalytic</note>
    </ligand>
</feature>
<comment type="catalytic activity">
    <reaction evidence="8">
        <text>Endonucleolytic cleavage of RNA, removing extra 3' nucleotides from tRNA precursor, generating 3' termini of tRNAs. A 3'-hydroxy group is left at the tRNA terminus and a 5'-phosphoryl group is left at the trailer molecule.</text>
        <dbReference type="EC" id="3.1.26.11"/>
    </reaction>
</comment>
<keyword evidence="6 8" id="KW-0378">Hydrolase</keyword>
<keyword evidence="7 8" id="KW-0862">Zinc</keyword>
<dbReference type="InterPro" id="IPR036866">
    <property type="entry name" value="RibonucZ/Hydroxyglut_hydro"/>
</dbReference>
<dbReference type="PANTHER" id="PTHR46018:SF2">
    <property type="entry name" value="ZINC PHOSPHODIESTERASE ELAC PROTEIN 1"/>
    <property type="match status" value="1"/>
</dbReference>
<keyword evidence="5 8" id="KW-0255">Endonuclease</keyword>
<dbReference type="PANTHER" id="PTHR46018">
    <property type="entry name" value="ZINC PHOSPHODIESTERASE ELAC PROTEIN 1"/>
    <property type="match status" value="1"/>
</dbReference>
<feature type="binding site" evidence="8">
    <location>
        <position position="62"/>
    </location>
    <ligand>
        <name>Zn(2+)</name>
        <dbReference type="ChEBI" id="CHEBI:29105"/>
        <label>1</label>
        <note>catalytic</note>
    </ligand>
</feature>
<dbReference type="EMBL" id="QKZR01000005">
    <property type="protein sequence ID" value="PZX38182.1"/>
    <property type="molecule type" value="Genomic_DNA"/>
</dbReference>
<evidence type="ECO:0000256" key="7">
    <source>
        <dbReference type="ARBA" id="ARBA00022833"/>
    </source>
</evidence>
<feature type="binding site" evidence="8">
    <location>
        <position position="65"/>
    </location>
    <ligand>
        <name>Zn(2+)</name>
        <dbReference type="ChEBI" id="CHEBI:29105"/>
        <label>2</label>
        <note>catalytic</note>
    </ligand>
</feature>
<feature type="binding site" evidence="8">
    <location>
        <position position="268"/>
    </location>
    <ligand>
        <name>Zn(2+)</name>
        <dbReference type="ChEBI" id="CHEBI:29105"/>
        <label>2</label>
        <note>catalytic</note>
    </ligand>
</feature>
<dbReference type="CDD" id="cd07717">
    <property type="entry name" value="RNaseZ_ZiPD-like_MBL-fold"/>
    <property type="match status" value="1"/>
</dbReference>
<accession>A0ABX5PVF0</accession>
<evidence type="ECO:0000313" key="10">
    <source>
        <dbReference type="Proteomes" id="UP000248584"/>
    </source>
</evidence>
<dbReference type="SUPFAM" id="SSF56281">
    <property type="entry name" value="Metallo-hydrolase/oxidoreductase"/>
    <property type="match status" value="1"/>
</dbReference>
<dbReference type="Proteomes" id="UP000248584">
    <property type="component" value="Unassembled WGS sequence"/>
</dbReference>
<evidence type="ECO:0000256" key="2">
    <source>
        <dbReference type="ARBA" id="ARBA00022694"/>
    </source>
</evidence>
<evidence type="ECO:0000256" key="8">
    <source>
        <dbReference type="HAMAP-Rule" id="MF_01818"/>
    </source>
</evidence>
<reference evidence="9 10" key="1">
    <citation type="submission" date="2018-06" db="EMBL/GenBank/DDBJ databases">
        <title>Genomic Encyclopedia of Archaeal and Bacterial Type Strains, Phase II (KMG-II): from individual species to whole genera.</title>
        <authorList>
            <person name="Goeker M."/>
        </authorList>
    </citation>
    <scope>NUCLEOTIDE SEQUENCE [LARGE SCALE GENOMIC DNA]</scope>
    <source>
        <strain evidence="9 10">DSM 17205</strain>
    </source>
</reference>
<comment type="subunit">
    <text evidence="1 8">Homodimer.</text>
</comment>
<feature type="binding site" evidence="8">
    <location>
        <position position="210"/>
    </location>
    <ligand>
        <name>Zn(2+)</name>
        <dbReference type="ChEBI" id="CHEBI:29105"/>
        <label>2</label>
        <note>catalytic</note>
    </ligand>
</feature>
<evidence type="ECO:0000256" key="1">
    <source>
        <dbReference type="ARBA" id="ARBA00011738"/>
    </source>
</evidence>
<feature type="binding site" evidence="8">
    <location>
        <position position="210"/>
    </location>
    <ligand>
        <name>Zn(2+)</name>
        <dbReference type="ChEBI" id="CHEBI:29105"/>
        <label>1</label>
        <note>catalytic</note>
    </ligand>
</feature>
<protein>
    <recommendedName>
        <fullName evidence="8">Ribonuclease Z</fullName>
        <shortName evidence="8">RNase Z</shortName>
        <ecNumber evidence="8">3.1.26.11</ecNumber>
    </recommendedName>
    <alternativeName>
        <fullName evidence="8">tRNA 3 endonuclease</fullName>
    </alternativeName>
    <alternativeName>
        <fullName evidence="8">tRNase Z</fullName>
    </alternativeName>
</protein>
<name>A0ABX5PVF0_9FLAO</name>
<dbReference type="Gene3D" id="3.60.15.10">
    <property type="entry name" value="Ribonuclease Z/Hydroxyacylglutathione hydrolase-like"/>
    <property type="match status" value="1"/>
</dbReference>
<proteinExistence type="inferred from homology"/>
<evidence type="ECO:0000313" key="9">
    <source>
        <dbReference type="EMBL" id="PZX38182.1"/>
    </source>
</evidence>
<organism evidence="9 10">
    <name type="scientific">Nonlabens dokdonensis</name>
    <dbReference type="NCBI Taxonomy" id="328515"/>
    <lineage>
        <taxon>Bacteria</taxon>
        <taxon>Pseudomonadati</taxon>
        <taxon>Bacteroidota</taxon>
        <taxon>Flavobacteriia</taxon>
        <taxon>Flavobacteriales</taxon>
        <taxon>Flavobacteriaceae</taxon>
        <taxon>Nonlabens</taxon>
    </lineage>
</organism>
<keyword evidence="2 8" id="KW-0819">tRNA processing</keyword>
<dbReference type="Pfam" id="PF23023">
    <property type="entry name" value="Anti-Pycsar_Apyc1"/>
    <property type="match status" value="1"/>
</dbReference>
<keyword evidence="3 8" id="KW-0540">Nuclease</keyword>
<feature type="binding site" evidence="8">
    <location>
        <position position="64"/>
    </location>
    <ligand>
        <name>Zn(2+)</name>
        <dbReference type="ChEBI" id="CHEBI:29105"/>
        <label>2</label>
        <note>catalytic</note>
    </ligand>
</feature>
<feature type="active site" description="Proton acceptor" evidence="8">
    <location>
        <position position="64"/>
    </location>
</feature>
<feature type="binding site" evidence="8">
    <location>
        <position position="60"/>
    </location>
    <ligand>
        <name>Zn(2+)</name>
        <dbReference type="ChEBI" id="CHEBI:29105"/>
        <label>1</label>
        <note>catalytic</note>
    </ligand>
</feature>
<gene>
    <name evidence="8" type="primary">rnz</name>
    <name evidence="9" type="ORF">LX97_02763</name>
</gene>
<keyword evidence="10" id="KW-1185">Reference proteome</keyword>
<comment type="function">
    <text evidence="8">Zinc phosphodiesterase, which displays some tRNA 3'-processing endonuclease activity. Probably involved in tRNA maturation, by removing a 3'-trailer from precursor tRNA.</text>
</comment>
<comment type="similarity">
    <text evidence="8">Belongs to the RNase Z family.</text>
</comment>
<comment type="cofactor">
    <cofactor evidence="8">
        <name>Zn(2+)</name>
        <dbReference type="ChEBI" id="CHEBI:29105"/>
    </cofactor>
    <text evidence="8">Binds 2 Zn(2+) ions.</text>
</comment>
<dbReference type="RefSeq" id="WP_015363929.1">
    <property type="nucleotide sequence ID" value="NZ_QKZR01000005.1"/>
</dbReference>
<dbReference type="HAMAP" id="MF_01818">
    <property type="entry name" value="RNase_Z_BN"/>
    <property type="match status" value="1"/>
</dbReference>
<dbReference type="InterPro" id="IPR013471">
    <property type="entry name" value="RNase_Z/BN"/>
</dbReference>
<sequence>MKLTILGCHSATPRDNARPTAQILEMKGHLFLIDCGEGTQMALRKNRVKFARIKHIFISHLHGDHVYGLIGLISTFCLLSRDADLTIYGPKGIKELILIQLKLAGVYTSFSLRFRESEINTPQILLEDDSLQVTTIPLEHRIFTHGFLFQEKPGDRHLDIVACQEYEIEKAYYRKIKQGHDYVKENGEVIPNTELTTDGDQPKSYAFCSDTVYKEDIVPQITDVTALYHESTFLKSHEHLCEKTKHSTAEQAAKIAKKATVGTLILGHYSSRYGDYELFRKEAQEVFEKTELAMDGKVFEF</sequence>
<evidence type="ECO:0000256" key="4">
    <source>
        <dbReference type="ARBA" id="ARBA00022723"/>
    </source>
</evidence>
<evidence type="ECO:0000256" key="3">
    <source>
        <dbReference type="ARBA" id="ARBA00022722"/>
    </source>
</evidence>
<comment type="caution">
    <text evidence="9">The sequence shown here is derived from an EMBL/GenBank/DDBJ whole genome shotgun (WGS) entry which is preliminary data.</text>
</comment>
<evidence type="ECO:0000256" key="6">
    <source>
        <dbReference type="ARBA" id="ARBA00022801"/>
    </source>
</evidence>